<dbReference type="EMBL" id="JBHRTF010000004">
    <property type="protein sequence ID" value="MFC3116387.1"/>
    <property type="molecule type" value="Genomic_DNA"/>
</dbReference>
<dbReference type="RefSeq" id="WP_378119582.1">
    <property type="nucleotide sequence ID" value="NZ_JBHRTF010000004.1"/>
</dbReference>
<dbReference type="CDD" id="cd06533">
    <property type="entry name" value="Glyco_transf_WecG_TagA"/>
    <property type="match status" value="1"/>
</dbReference>
<name>A0ABV7FIV0_9GAMM</name>
<comment type="caution">
    <text evidence="3">The sequence shown here is derived from an EMBL/GenBank/DDBJ whole genome shotgun (WGS) entry which is preliminary data.</text>
</comment>
<dbReference type="Proteomes" id="UP001595555">
    <property type="component" value="Unassembled WGS sequence"/>
</dbReference>
<evidence type="ECO:0000313" key="3">
    <source>
        <dbReference type="EMBL" id="MFC3116387.1"/>
    </source>
</evidence>
<dbReference type="Pfam" id="PF03808">
    <property type="entry name" value="Glyco_tran_WecG"/>
    <property type="match status" value="1"/>
</dbReference>
<dbReference type="PANTHER" id="PTHR34136">
    <property type="match status" value="1"/>
</dbReference>
<proteinExistence type="predicted"/>
<dbReference type="InterPro" id="IPR004629">
    <property type="entry name" value="WecG_TagA_CpsF"/>
</dbReference>
<evidence type="ECO:0000313" key="4">
    <source>
        <dbReference type="Proteomes" id="UP001595555"/>
    </source>
</evidence>
<dbReference type="NCBIfam" id="TIGR00696">
    <property type="entry name" value="wecG_tagA_cpsF"/>
    <property type="match status" value="1"/>
</dbReference>
<keyword evidence="4" id="KW-1185">Reference proteome</keyword>
<evidence type="ECO:0000256" key="1">
    <source>
        <dbReference type="ARBA" id="ARBA00022676"/>
    </source>
</evidence>
<reference evidence="4" key="1">
    <citation type="journal article" date="2019" name="Int. J. Syst. Evol. Microbiol.">
        <title>The Global Catalogue of Microorganisms (GCM) 10K type strain sequencing project: providing services to taxonomists for standard genome sequencing and annotation.</title>
        <authorList>
            <consortium name="The Broad Institute Genomics Platform"/>
            <consortium name="The Broad Institute Genome Sequencing Center for Infectious Disease"/>
            <person name="Wu L."/>
            <person name="Ma J."/>
        </authorList>
    </citation>
    <scope>NUCLEOTIDE SEQUENCE [LARGE SCALE GENOMIC DNA]</scope>
    <source>
        <strain evidence="4">KCTC 52237</strain>
    </source>
</reference>
<organism evidence="3 4">
    <name type="scientific">Cellvibrio fontiphilus</name>
    <dbReference type="NCBI Taxonomy" id="1815559"/>
    <lineage>
        <taxon>Bacteria</taxon>
        <taxon>Pseudomonadati</taxon>
        <taxon>Pseudomonadota</taxon>
        <taxon>Gammaproteobacteria</taxon>
        <taxon>Cellvibrionales</taxon>
        <taxon>Cellvibrionaceae</taxon>
        <taxon>Cellvibrio</taxon>
    </lineage>
</organism>
<keyword evidence="2" id="KW-0808">Transferase</keyword>
<gene>
    <name evidence="3" type="ORF">ACFODX_12515</name>
</gene>
<keyword evidence="1" id="KW-0328">Glycosyltransferase</keyword>
<sequence length="266" mass="29749">MNSKSPQLTGATHIAEPEIIALGGFPILRTTSAQLIPLLQQKMHQQQTTLLFANTNFIVQCQAEKTALASAETLIVNDGIGLDIACWLVHRQRFIENLNGTDFTPLFLQHLGTDAKVFLLGAKPGIAQRAAQTLINQYQIPVVGLRNGYDEASNSDALIAAINASDANVILVAMGNPYQEQWILKHRQRLNARVLMGVGALLDFLAGDKKRAPAFVQRVRLEWLYRLCLEPSRLLRRYTLDIGQFLLLCLRSDNRLDQWRQPEGKL</sequence>
<evidence type="ECO:0000256" key="2">
    <source>
        <dbReference type="ARBA" id="ARBA00022679"/>
    </source>
</evidence>
<accession>A0ABV7FIV0</accession>
<protein>
    <submittedName>
        <fullName evidence="3">WecB/TagA/CpsF family glycosyltransferase</fullName>
    </submittedName>
</protein>
<dbReference type="PANTHER" id="PTHR34136:SF1">
    <property type="entry name" value="UDP-N-ACETYL-D-MANNOSAMINURONIC ACID TRANSFERASE"/>
    <property type="match status" value="1"/>
</dbReference>